<dbReference type="GO" id="GO:0007266">
    <property type="term" value="P:Rho protein signal transduction"/>
    <property type="evidence" value="ECO:0007669"/>
    <property type="project" value="TreeGrafter"/>
</dbReference>
<dbReference type="SMART" id="SM00441">
    <property type="entry name" value="FF"/>
    <property type="match status" value="2"/>
</dbReference>
<dbReference type="InterPro" id="IPR039007">
    <property type="entry name" value="pG1"/>
</dbReference>
<dbReference type="Pfam" id="PF19518">
    <property type="entry name" value="RhoGAP_pG1_pG2"/>
    <property type="match status" value="1"/>
</dbReference>
<dbReference type="Gene3D" id="3.40.50.300">
    <property type="entry name" value="P-loop containing nucleotide triphosphate hydrolases"/>
    <property type="match status" value="1"/>
</dbReference>
<keyword evidence="3" id="KW-0175">Coiled coil</keyword>
<dbReference type="Proteomes" id="UP000014500">
    <property type="component" value="Unassembled WGS sequence"/>
</dbReference>
<evidence type="ECO:0000256" key="1">
    <source>
        <dbReference type="ARBA" id="ARBA00022468"/>
    </source>
</evidence>
<dbReference type="InterPro" id="IPR019340">
    <property type="entry name" value="Histone_AcTrfase_su3"/>
</dbReference>
<name>T1J1J5_STRMM</name>
<keyword evidence="2" id="KW-0677">Repeat</keyword>
<dbReference type="Pfam" id="PF10198">
    <property type="entry name" value="Ada3"/>
    <property type="match status" value="1"/>
</dbReference>
<dbReference type="GO" id="GO:0005096">
    <property type="term" value="F:GTPase activator activity"/>
    <property type="evidence" value="ECO:0007669"/>
    <property type="project" value="UniProtKB-KW"/>
</dbReference>
<dbReference type="Pfam" id="PF23083">
    <property type="entry name" value="FF_RHG35_4th"/>
    <property type="match status" value="1"/>
</dbReference>
<dbReference type="InterPro" id="IPR057284">
    <property type="entry name" value="FF_RHG35_4th"/>
</dbReference>
<dbReference type="PANTHER" id="PTHR46005">
    <property type="entry name" value="RHO GTPASE-ACTIVATING PROTEIN 190"/>
    <property type="match status" value="1"/>
</dbReference>
<organism evidence="8 9">
    <name type="scientific">Strigamia maritima</name>
    <name type="common">European centipede</name>
    <name type="synonym">Geophilus maritimus</name>
    <dbReference type="NCBI Taxonomy" id="126957"/>
    <lineage>
        <taxon>Eukaryota</taxon>
        <taxon>Metazoa</taxon>
        <taxon>Ecdysozoa</taxon>
        <taxon>Arthropoda</taxon>
        <taxon>Myriapoda</taxon>
        <taxon>Chilopoda</taxon>
        <taxon>Pleurostigmophora</taxon>
        <taxon>Geophilomorpha</taxon>
        <taxon>Linotaeniidae</taxon>
        <taxon>Strigamia</taxon>
    </lineage>
</organism>
<dbReference type="PhylomeDB" id="T1J1J5"/>
<feature type="coiled-coil region" evidence="3">
    <location>
        <begin position="280"/>
        <end position="324"/>
    </location>
</feature>
<keyword evidence="1" id="KW-0343">GTPase activation</keyword>
<evidence type="ECO:0000259" key="7">
    <source>
        <dbReference type="PROSITE" id="PS51853"/>
    </source>
</evidence>
<reference evidence="8" key="2">
    <citation type="submission" date="2015-02" db="UniProtKB">
        <authorList>
            <consortium name="EnsemblMetazoa"/>
        </authorList>
    </citation>
    <scope>IDENTIFICATION</scope>
</reference>
<feature type="domain" description="FF" evidence="5">
    <location>
        <begin position="896"/>
        <end position="964"/>
    </location>
</feature>
<dbReference type="HOGENOM" id="CLU_250425_0_0_1"/>
<dbReference type="InterPro" id="IPR039006">
    <property type="entry name" value="RhoGAP_pG2"/>
</dbReference>
<evidence type="ECO:0000256" key="3">
    <source>
        <dbReference type="SAM" id="Coils"/>
    </source>
</evidence>
<dbReference type="GO" id="GO:0005829">
    <property type="term" value="C:cytosol"/>
    <property type="evidence" value="ECO:0007669"/>
    <property type="project" value="TreeGrafter"/>
</dbReference>
<dbReference type="InterPro" id="IPR027417">
    <property type="entry name" value="P-loop_NTPase"/>
</dbReference>
<dbReference type="EMBL" id="JH431789">
    <property type="status" value="NOT_ANNOTATED_CDS"/>
    <property type="molecule type" value="Genomic_DNA"/>
</dbReference>
<dbReference type="Pfam" id="PF16512">
    <property type="entry name" value="RhoGAP-FF1"/>
    <property type="match status" value="1"/>
</dbReference>
<dbReference type="eggNOG" id="KOG4191">
    <property type="taxonomic scope" value="Eukaryota"/>
</dbReference>
<evidence type="ECO:0000256" key="2">
    <source>
        <dbReference type="ARBA" id="ARBA00022737"/>
    </source>
</evidence>
<feature type="region of interest" description="Disordered" evidence="4">
    <location>
        <begin position="1375"/>
        <end position="1442"/>
    </location>
</feature>
<dbReference type="PROSITE" id="PS51853">
    <property type="entry name" value="PG2"/>
    <property type="match status" value="1"/>
</dbReference>
<dbReference type="InterPro" id="IPR002713">
    <property type="entry name" value="FF_domain"/>
</dbReference>
<dbReference type="InterPro" id="IPR051978">
    <property type="entry name" value="Rho-GAP_domain"/>
</dbReference>
<feature type="compositionally biased region" description="Basic and acidic residues" evidence="4">
    <location>
        <begin position="38"/>
        <end position="52"/>
    </location>
</feature>
<dbReference type="InterPro" id="IPR032835">
    <property type="entry name" value="RhoGAP-FF1"/>
</dbReference>
<keyword evidence="9" id="KW-1185">Reference proteome</keyword>
<accession>T1J1J5</accession>
<feature type="domain" description="FF" evidence="5">
    <location>
        <begin position="840"/>
        <end position="894"/>
    </location>
</feature>
<evidence type="ECO:0000259" key="5">
    <source>
        <dbReference type="PROSITE" id="PS51676"/>
    </source>
</evidence>
<dbReference type="OMA" id="FIFNASP"/>
<dbReference type="Gene3D" id="1.10.10.440">
    <property type="entry name" value="FF domain"/>
    <property type="match status" value="3"/>
</dbReference>
<evidence type="ECO:0000313" key="9">
    <source>
        <dbReference type="Proteomes" id="UP000014500"/>
    </source>
</evidence>
<dbReference type="SUPFAM" id="SSF52540">
    <property type="entry name" value="P-loop containing nucleoside triphosphate hydrolases"/>
    <property type="match status" value="1"/>
</dbReference>
<sequence>MRLLHAEMQILIDWQERKEIKKPVSGKIHPQASGKRSKTQDEKPAKKFKDSGKGSQNMNCSSRTKSKNVQAKLQEYDFTDSPVDTPRMPKNDAPNRFWALVDPYCAEILPDDLKFLEDLIKIHDDDSEYQKIPALGKHYSIKWAQEDMLEEQKEGSKIGDKRRGLSNSSSLNSCEAEKLLKKAERECDDDKSPFGSLTQRLVNCLIEENMMTNLDDNMMDSEGPDGNASSNMGKSFIKSLNISNTSQLERRIKRELEEQGILDVEEPLPENPDDEILAELRRCQAELKQITTQNLQAKRRLHKLAKEEMQQQDLRKKLQIIDSEVMEVYRKMQITRQKKKTPTKKEKDQAWKLLRDRENLINLIADSNCTGNKRNKKIELNAAMEICCSNYIRGWMDRRICSQVPRTSYSSMAKKGDSQRTFSVAVVGLSGTEKEKGSAGIGKSCLCNRFTRPLADEYYTDHISVLSQSDFSGRVVNNDHFLYWGEVTKTSEEGVDLHFAVIEQTEFIDDSSFQPFKSGKTEPYIKRCSSTKLQSAEKLMYICKNQLGIEKEYEQKVMPEGRTSVDGFVCVLDVSLIPNRTIERQIEYVVMLLNNLMKTKKPVVLATSKNDEANEHFVKEAEKLVNRKEFRGAIPIVETSAHENINVELAFIILAQMIDRTRGRSKIIAFSEAARSRREVLDVATEAYHSLIRSQVNDYRAIWSTYSKKLAQNQDFIHFCELFGQDVAQKEFRRHIKKLKEDYILKKKQSYLEDLPEVLQVMLPDLKSVDDGDWGTVRQQIRENNNFNEYFVEAADDMPWHESELVDSVDARIPFDLLDDSESEMCYRNHVNNLEADQKRTEMRQQFKRLLEETGYVTPGKSLSEVHVLLMGRECYEALSDIDRQEMYDMHQKEIIERARHNFQELLLEHAECFYRFTSAAPTGTMTQDDINQITDTLQEDSRYKSLDRLDQERKLMLLRHLGFVHCPFREHCPSYPNCMDCFIERVVATKSHRPISWTRTNQFQVNTDSNQINLVLLGSDGLADDLATEIRGQCEDDEYEMDNVLYALDYRIIDGDVNLPQNSFRTSDFLPHGCFCVYSSTKTLEYVRESLEKTLLSNLEQEDRLPFQGLPIVILFAADPTTNEKDLLCLKEEGQTLADNLQCPFIDITGEDAGQQFNEAQLRQALRSLVESIQHRAGFLNIYHSLPEAAEPDIRIIMCMFCGDPYTAEHVLGPLLNHQCCFTSGDRSIILETFLGESKKRVEVIVSSYHGANAFREELVHASLATLSAFSMNIPNLPIQILAVTDSGGANAFFSSDLSHTLITEGNAVADRLQAHFMTATPTCHQKTAFYTPFFKEVWEKKPEIEQAFNMEEPSQIGTGTLQSRCASTIDRRTLPLHSMPPPPPHRRESYHIRPNSADGSADSESHYERLPTDGSQGDDLEDPLSPTFVDVRPLSPSDDSDLYSNVYTQKTGASNQAQFLSRIVR</sequence>
<dbReference type="InterPro" id="IPR045786">
    <property type="entry name" value="RhoGAP_pG1_pG2"/>
</dbReference>
<dbReference type="InterPro" id="IPR036517">
    <property type="entry name" value="FF_domain_sf"/>
</dbReference>
<dbReference type="EnsemblMetazoa" id="SMAR007414-RA">
    <property type="protein sequence ID" value="SMAR007414-PA"/>
    <property type="gene ID" value="SMAR007414"/>
</dbReference>
<protein>
    <recommendedName>
        <fullName evidence="10">Rho GTPase-activating protein 190</fullName>
    </recommendedName>
</protein>
<dbReference type="CDD" id="cd22207">
    <property type="entry name" value="pseudoGTPaseD_p190RhoGAP"/>
    <property type="match status" value="1"/>
</dbReference>
<feature type="region of interest" description="Disordered" evidence="4">
    <location>
        <begin position="21"/>
        <end position="69"/>
    </location>
</feature>
<feature type="domain" description="PG1 pseudoGTPase" evidence="6">
    <location>
        <begin position="1007"/>
        <end position="1179"/>
    </location>
</feature>
<feature type="compositionally biased region" description="Polar residues" evidence="4">
    <location>
        <begin position="53"/>
        <end position="69"/>
    </location>
</feature>
<dbReference type="SUPFAM" id="SSF81698">
    <property type="entry name" value="FF domain"/>
    <property type="match status" value="1"/>
</dbReference>
<evidence type="ECO:0000259" key="6">
    <source>
        <dbReference type="PROSITE" id="PS51852"/>
    </source>
</evidence>
<proteinExistence type="predicted"/>
<dbReference type="PANTHER" id="PTHR46005:SF4">
    <property type="entry name" value="RHO GTPASE-ACTIVATING PROTEIN 190"/>
    <property type="match status" value="1"/>
</dbReference>
<reference evidence="9" key="1">
    <citation type="submission" date="2011-05" db="EMBL/GenBank/DDBJ databases">
        <authorList>
            <person name="Richards S.R."/>
            <person name="Qu J."/>
            <person name="Jiang H."/>
            <person name="Jhangiani S.N."/>
            <person name="Agravi P."/>
            <person name="Goodspeed R."/>
            <person name="Gross S."/>
            <person name="Mandapat C."/>
            <person name="Jackson L."/>
            <person name="Mathew T."/>
            <person name="Pu L."/>
            <person name="Thornton R."/>
            <person name="Saada N."/>
            <person name="Wilczek-Boney K.B."/>
            <person name="Lee S."/>
            <person name="Kovar C."/>
            <person name="Wu Y."/>
            <person name="Scherer S.E."/>
            <person name="Worley K.C."/>
            <person name="Muzny D.M."/>
            <person name="Gibbs R."/>
        </authorList>
    </citation>
    <scope>NUCLEOTIDE SEQUENCE</scope>
    <source>
        <strain evidence="9">Brora</strain>
    </source>
</reference>
<dbReference type="PROSITE" id="PS51852">
    <property type="entry name" value="PG1"/>
    <property type="match status" value="1"/>
</dbReference>
<evidence type="ECO:0008006" key="10">
    <source>
        <dbReference type="Google" id="ProtNLM"/>
    </source>
</evidence>
<dbReference type="PROSITE" id="PS51676">
    <property type="entry name" value="FF"/>
    <property type="match status" value="2"/>
</dbReference>
<dbReference type="GO" id="GO:0008361">
    <property type="term" value="P:regulation of cell size"/>
    <property type="evidence" value="ECO:0007669"/>
    <property type="project" value="TreeGrafter"/>
</dbReference>
<evidence type="ECO:0000256" key="4">
    <source>
        <dbReference type="SAM" id="MobiDB-lite"/>
    </source>
</evidence>
<dbReference type="GO" id="GO:0050770">
    <property type="term" value="P:regulation of axonogenesis"/>
    <property type="evidence" value="ECO:0007669"/>
    <property type="project" value="TreeGrafter"/>
</dbReference>
<feature type="domain" description="PG2 pseudoGTPase" evidence="7">
    <location>
        <begin position="1196"/>
        <end position="1345"/>
    </location>
</feature>
<dbReference type="eggNOG" id="KOG4271">
    <property type="taxonomic scope" value="Eukaryota"/>
</dbReference>
<evidence type="ECO:0000313" key="8">
    <source>
        <dbReference type="EnsemblMetazoa" id="SMAR007414-PA"/>
    </source>
</evidence>
<dbReference type="STRING" id="126957.T1J1J5"/>